<dbReference type="InterPro" id="IPR013083">
    <property type="entry name" value="Znf_RING/FYVE/PHD"/>
</dbReference>
<dbReference type="InterPro" id="IPR036034">
    <property type="entry name" value="PDZ_sf"/>
</dbReference>
<dbReference type="Proteomes" id="UP000243579">
    <property type="component" value="Unassembled WGS sequence"/>
</dbReference>
<dbReference type="Gene3D" id="3.30.810.10">
    <property type="entry name" value="2-Layer Sandwich"/>
    <property type="match status" value="1"/>
</dbReference>
<name>A0A1V9ZDC2_ACHHY</name>
<evidence type="ECO:0000256" key="14">
    <source>
        <dbReference type="PROSITE-ProRule" id="PRU00091"/>
    </source>
</evidence>
<dbReference type="Gene3D" id="3.30.40.10">
    <property type="entry name" value="Zinc/RING finger domain, C3HC4 (zinc finger)"/>
    <property type="match status" value="1"/>
</dbReference>
<evidence type="ECO:0000256" key="11">
    <source>
        <dbReference type="ARBA" id="ARBA00022786"/>
    </source>
</evidence>
<dbReference type="EMBL" id="JNBR01000159">
    <property type="protein sequence ID" value="OQR95994.1"/>
    <property type="molecule type" value="Genomic_DNA"/>
</dbReference>
<proteinExistence type="predicted"/>
<keyword evidence="9 14" id="KW-0863">Zinc-finger</keyword>
<evidence type="ECO:0000313" key="20">
    <source>
        <dbReference type="Proteomes" id="UP000243579"/>
    </source>
</evidence>
<keyword evidence="20" id="KW-1185">Reference proteome</keyword>
<dbReference type="GO" id="GO:0005524">
    <property type="term" value="F:ATP binding"/>
    <property type="evidence" value="ECO:0007669"/>
    <property type="project" value="UniProtKB-UniRule"/>
</dbReference>
<keyword evidence="8" id="KW-0967">Endosome</keyword>
<evidence type="ECO:0000313" key="19">
    <source>
        <dbReference type="EMBL" id="OQR95994.1"/>
    </source>
</evidence>
<feature type="region of interest" description="Disordered" evidence="16">
    <location>
        <begin position="895"/>
        <end position="921"/>
    </location>
</feature>
<dbReference type="SMART" id="SM00330">
    <property type="entry name" value="PIPKc"/>
    <property type="match status" value="1"/>
</dbReference>
<keyword evidence="6" id="KW-0479">Metal-binding</keyword>
<keyword evidence="4" id="KW-0963">Cytoplasm</keyword>
<evidence type="ECO:0000256" key="7">
    <source>
        <dbReference type="ARBA" id="ARBA00022741"/>
    </source>
</evidence>
<evidence type="ECO:0000256" key="1">
    <source>
        <dbReference type="ARBA" id="ARBA00004177"/>
    </source>
</evidence>
<evidence type="ECO:0000256" key="5">
    <source>
        <dbReference type="ARBA" id="ARBA00022679"/>
    </source>
</evidence>
<protein>
    <recommendedName>
        <fullName evidence="3">1-phosphatidylinositol-3-phosphate 5-kinase</fullName>
        <ecNumber evidence="3">2.7.1.150</ecNumber>
    </recommendedName>
</protein>
<dbReference type="PANTHER" id="PTHR45748">
    <property type="entry name" value="1-PHOSPHATIDYLINOSITOL 3-PHOSPHATE 5-KINASE-RELATED"/>
    <property type="match status" value="1"/>
</dbReference>
<dbReference type="Pfam" id="PF01504">
    <property type="entry name" value="PIP5K"/>
    <property type="match status" value="1"/>
</dbReference>
<keyword evidence="13 15" id="KW-0067">ATP-binding</keyword>
<evidence type="ECO:0000259" key="18">
    <source>
        <dbReference type="PROSITE" id="PS51455"/>
    </source>
</evidence>
<comment type="subcellular location">
    <subcellularLocation>
        <location evidence="2">Cytoplasm</location>
    </subcellularLocation>
    <subcellularLocation>
        <location evidence="1">Endosome</location>
    </subcellularLocation>
</comment>
<keyword evidence="7 15" id="KW-0547">Nucleotide-binding</keyword>
<dbReference type="InterPro" id="IPR027484">
    <property type="entry name" value="PInositol-4-P-5-kinase_N"/>
</dbReference>
<evidence type="ECO:0000256" key="2">
    <source>
        <dbReference type="ARBA" id="ARBA00004496"/>
    </source>
</evidence>
<dbReference type="SUPFAM" id="SSF50156">
    <property type="entry name" value="PDZ domain-like"/>
    <property type="match status" value="1"/>
</dbReference>
<dbReference type="PROSITE" id="PS51455">
    <property type="entry name" value="PIPK"/>
    <property type="match status" value="1"/>
</dbReference>
<evidence type="ECO:0000256" key="6">
    <source>
        <dbReference type="ARBA" id="ARBA00022723"/>
    </source>
</evidence>
<dbReference type="InterPro" id="IPR044769">
    <property type="entry name" value="PIKfyve_PIPKc"/>
</dbReference>
<dbReference type="PANTHER" id="PTHR45748:SF7">
    <property type="entry name" value="1-PHOSPHATIDYLINOSITOL 3-PHOSPHATE 5-KINASE-RELATED"/>
    <property type="match status" value="1"/>
</dbReference>
<keyword evidence="12" id="KW-0862">Zinc</keyword>
<dbReference type="SUPFAM" id="SSF57903">
    <property type="entry name" value="FYVE/PHD zinc finger"/>
    <property type="match status" value="1"/>
</dbReference>
<dbReference type="OrthoDB" id="158357at2759"/>
<evidence type="ECO:0000259" key="17">
    <source>
        <dbReference type="PROSITE" id="PS50178"/>
    </source>
</evidence>
<sequence>MKRETAGLWYFTQAVAGGPMLCGLVGHCFPRDLPSPSGPEAKRPLRPGLSISHFDLPVEDPCALTTDADEKVIVELRVDTRGGPMDFGLIFRRSAHPSYAVQVDSVHPRSAAKDAGVVPGALLTDIALQSVKYVLYDDVLQLLMQCSNHQALGSTLHLVFSQRAKTIHLDRSVDQLTTFPQPTGLALPGTNDFVVDTKSTASAPAPAAPVLVADELDAMEEAAHNTSHTRFWMSDQHVKSCYSCDEPFTFCRRKHHCRSCGQIFCYQCVTRLPASFKPTHDSAEYLRKQLVCHPCHRHLRDGHHSDTAAAKPPSGVYTKRLSATALPKAALPSSSPPTVLSARPVDSVGSLVDDTPSIGLEKAKVDLQLFSMFPRVQLAPAAAPAIAPVTGPHADTDVQVPPLRRRAVSEPSLSAVVRKKSAAILATTTFAPRPRSNSRDDLYTYRQPTNVVRSTRSATELMVEALMLSGDRTDGGVATSLAPPMTTPALLPHTSSSASLLKVAPIHLGHACLNASDVPGLADAVRATTAEMASDGDQWLHERVLALWEASPVLTQLPYLEQSRFVDQIFAFATRAAATIDVGDALDILQYLRIKCFPGGHVADSFFVHGVLCHKSVARKSMRQWIEAPRLLLIGAALDYQREKEKLSSLESVAGQETEYMRIAVEKIRTLRPDIVLFQGHVHRVAEELLATSGIVVVKNLKRADLQRLARVTHGALLTSYDHIDKLFGQSVLGTCDRFRVWSSEGPKAEVPPEETPPAHLATTHVTTAVRGARHLTPPLRAARKRVKKQSIVFEGGEFAKGCTIALRGAAENVLKEVRHVLRAAARTAYHLRLQRTVLATIGLRPPMEAPDFRHEWFHASSSLYLALNDHSLSARAALKESQLRCRQCKRATGRRGSLSTGMDNLVSRRRRSSESGRKPPVSAACRCAPDVHRATREALVVSACWSRLDDHSPSPAELLEIVFYSDADLTLGQFLARYCFESAGAAFKTAFRTQRLSFSHDLGRVVVAVTPAPKGKPRGPGQELLDMFNFASRVVASETPLLWVATEAAPALVYAAMPPEMAHYSFGKFLEDLLYLQPLPFDSRFFPELSHARDPSLLRYFACADVVVCISVEPIQPVLHVAMRPALWDVDRRPTIEQIDVEELVIAANEVLDVTLAKVQVTLDDFACIGEKMHVNLPKAVQEIEKVALMARHWHIMFTQQVRSHPPTDVFAKNAVFRKVYEKATSFCVELRDTSSRQMTFRQTEAIDEPPPTTLPLHWYNVLSQAAEASPPPASSVFGTLLLSPQSVFSMAKPPPSPPVDIAHRAVDSAAGQRDFVSRVRNGEIERGASYGLEALGHGVAYPDSFTEFLELEGSHGSSSVSSQSHSLNRTQVVGSNAVVRKPSADQSHLFVLPKGILSWHPSLPRGVGQTVVLVNSSQPTSAVAYSLCSKEYTHQLYDWFAKQDIPVFLGAEPANVPGMLAALRSDRRSNVDHLFVDENEFQPATKFSCKSYYATQFYALRQLLYKDERKYVESLCQCEQWNASGGKSGAGFMRTKDQRFICKVIPAGQLNMFLNMASSYFEYMARTFDENLPTMLGKIVGVYRISITETAESTLCLLVMENLVYGRQVDHLFDLKGKLEGRFMEHTDHQVLWDRNFVKMTKGIPLPLQESAMSVLKAAILHDTAFLSSQDVTDYSMLVGYDHEKQEVVAGIIDYIVKYDFLKRLEHHGKRLLQDEGEITVLNPKQYTKRFRTAMTKYFTAVPSRYTLVVAADSSDD</sequence>
<keyword evidence="5 15" id="KW-0808">Transferase</keyword>
<dbReference type="InterPro" id="IPR017455">
    <property type="entry name" value="Znf_FYVE-rel"/>
</dbReference>
<evidence type="ECO:0000256" key="8">
    <source>
        <dbReference type="ARBA" id="ARBA00022753"/>
    </source>
</evidence>
<dbReference type="SMART" id="SM00064">
    <property type="entry name" value="FYVE"/>
    <property type="match status" value="1"/>
</dbReference>
<feature type="domain" description="FYVE-type" evidence="17">
    <location>
        <begin position="235"/>
        <end position="300"/>
    </location>
</feature>
<dbReference type="GO" id="GO:0046854">
    <property type="term" value="P:phosphatidylinositol phosphate biosynthetic process"/>
    <property type="evidence" value="ECO:0007669"/>
    <property type="project" value="TreeGrafter"/>
</dbReference>
<dbReference type="InterPro" id="IPR000306">
    <property type="entry name" value="Znf_FYVE"/>
</dbReference>
<gene>
    <name evidence="19" type="ORF">ACHHYP_17386</name>
</gene>
<dbReference type="PROSITE" id="PS50178">
    <property type="entry name" value="ZF_FYVE"/>
    <property type="match status" value="1"/>
</dbReference>
<comment type="caution">
    <text evidence="19">The sequence shown here is derived from an EMBL/GenBank/DDBJ whole genome shotgun (WGS) entry which is preliminary data.</text>
</comment>
<dbReference type="FunFam" id="3.30.40.10:FF:000510">
    <property type="entry name" value="Phosphatidylinositol 3,5-kinase"/>
    <property type="match status" value="1"/>
</dbReference>
<evidence type="ECO:0000256" key="4">
    <source>
        <dbReference type="ARBA" id="ARBA00022490"/>
    </source>
</evidence>
<dbReference type="Gene3D" id="3.50.7.10">
    <property type="entry name" value="GroEL"/>
    <property type="match status" value="1"/>
</dbReference>
<dbReference type="InterPro" id="IPR002498">
    <property type="entry name" value="PInositol-4-P-4/5-kinase_core"/>
</dbReference>
<dbReference type="InterPro" id="IPR027483">
    <property type="entry name" value="PInositol-4-P-4/5-kinase_C_sf"/>
</dbReference>
<dbReference type="SUPFAM" id="SSF52029">
    <property type="entry name" value="GroEL apical domain-like"/>
    <property type="match status" value="1"/>
</dbReference>
<evidence type="ECO:0000256" key="15">
    <source>
        <dbReference type="PROSITE-ProRule" id="PRU00781"/>
    </source>
</evidence>
<dbReference type="STRING" id="1202772.A0A1V9ZDC2"/>
<dbReference type="Pfam" id="PF01363">
    <property type="entry name" value="FYVE"/>
    <property type="match status" value="1"/>
</dbReference>
<evidence type="ECO:0000256" key="9">
    <source>
        <dbReference type="ARBA" id="ARBA00022771"/>
    </source>
</evidence>
<dbReference type="GO" id="GO:0000285">
    <property type="term" value="F:1-phosphatidylinositol-3-phosphate 5-kinase activity"/>
    <property type="evidence" value="ECO:0007669"/>
    <property type="project" value="UniProtKB-EC"/>
</dbReference>
<reference evidence="19 20" key="1">
    <citation type="journal article" date="2014" name="Genome Biol. Evol.">
        <title>The secreted proteins of Achlya hypogyna and Thraustotheca clavata identify the ancestral oomycete secretome and reveal gene acquisitions by horizontal gene transfer.</title>
        <authorList>
            <person name="Misner I."/>
            <person name="Blouin N."/>
            <person name="Leonard G."/>
            <person name="Richards T.A."/>
            <person name="Lane C.E."/>
        </authorList>
    </citation>
    <scope>NUCLEOTIDE SEQUENCE [LARGE SCALE GENOMIC DNA]</scope>
    <source>
        <strain evidence="19 20">ATCC 48635</strain>
    </source>
</reference>
<accession>A0A1V9ZDC2</accession>
<dbReference type="GO" id="GO:0008270">
    <property type="term" value="F:zinc ion binding"/>
    <property type="evidence" value="ECO:0007669"/>
    <property type="project" value="UniProtKB-KW"/>
</dbReference>
<dbReference type="InterPro" id="IPR002423">
    <property type="entry name" value="Cpn60/GroEL/TCP-1"/>
</dbReference>
<dbReference type="CDD" id="cd17300">
    <property type="entry name" value="PIPKc_PIKfyve"/>
    <property type="match status" value="1"/>
</dbReference>
<keyword evidence="11" id="KW-0833">Ubl conjugation pathway</keyword>
<feature type="domain" description="PIPK" evidence="18">
    <location>
        <begin position="1430"/>
        <end position="1741"/>
    </location>
</feature>
<evidence type="ECO:0000256" key="13">
    <source>
        <dbReference type="ARBA" id="ARBA00022840"/>
    </source>
</evidence>
<dbReference type="Pfam" id="PF00118">
    <property type="entry name" value="Cpn60_TCP1"/>
    <property type="match status" value="1"/>
</dbReference>
<evidence type="ECO:0000256" key="10">
    <source>
        <dbReference type="ARBA" id="ARBA00022777"/>
    </source>
</evidence>
<evidence type="ECO:0000256" key="12">
    <source>
        <dbReference type="ARBA" id="ARBA00022833"/>
    </source>
</evidence>
<dbReference type="GO" id="GO:0010008">
    <property type="term" value="C:endosome membrane"/>
    <property type="evidence" value="ECO:0007669"/>
    <property type="project" value="TreeGrafter"/>
</dbReference>
<evidence type="ECO:0000256" key="16">
    <source>
        <dbReference type="SAM" id="MobiDB-lite"/>
    </source>
</evidence>
<keyword evidence="10 15" id="KW-0418">Kinase</keyword>
<dbReference type="Gene3D" id="3.30.800.10">
    <property type="entry name" value="Phosphatidylinositol Phosphate Kinase II Beta"/>
    <property type="match status" value="1"/>
</dbReference>
<organism evidence="19 20">
    <name type="scientific">Achlya hypogyna</name>
    <name type="common">Oomycete</name>
    <name type="synonym">Protoachlya hypogyna</name>
    <dbReference type="NCBI Taxonomy" id="1202772"/>
    <lineage>
        <taxon>Eukaryota</taxon>
        <taxon>Sar</taxon>
        <taxon>Stramenopiles</taxon>
        <taxon>Oomycota</taxon>
        <taxon>Saprolegniomycetes</taxon>
        <taxon>Saprolegniales</taxon>
        <taxon>Achlyaceae</taxon>
        <taxon>Achlya</taxon>
    </lineage>
</organism>
<dbReference type="SUPFAM" id="SSF56104">
    <property type="entry name" value="SAICAR synthase-like"/>
    <property type="match status" value="1"/>
</dbReference>
<dbReference type="InterPro" id="IPR027409">
    <property type="entry name" value="GroEL-like_apical_dom_sf"/>
</dbReference>
<dbReference type="EC" id="2.7.1.150" evidence="3"/>
<evidence type="ECO:0000256" key="3">
    <source>
        <dbReference type="ARBA" id="ARBA00012009"/>
    </source>
</evidence>
<dbReference type="InterPro" id="IPR011011">
    <property type="entry name" value="Znf_FYVE_PHD"/>
</dbReference>